<dbReference type="eggNOG" id="KOG3470">
    <property type="taxonomic scope" value="Eukaryota"/>
</dbReference>
<gene>
    <name evidence="5" type="ORF">UCRPA7_130</name>
</gene>
<name>R8BYB6_PHAM7</name>
<comment type="similarity">
    <text evidence="1 3">Belongs to the TBCA family.</text>
</comment>
<keyword evidence="6" id="KW-1185">Reference proteome</keyword>
<feature type="region of interest" description="Disordered" evidence="4">
    <location>
        <begin position="90"/>
        <end position="121"/>
    </location>
</feature>
<dbReference type="Pfam" id="PF02970">
    <property type="entry name" value="TBCA"/>
    <property type="match status" value="1"/>
</dbReference>
<dbReference type="InterPro" id="IPR004226">
    <property type="entry name" value="TBCA"/>
</dbReference>
<evidence type="ECO:0000313" key="5">
    <source>
        <dbReference type="EMBL" id="EOO04332.1"/>
    </source>
</evidence>
<dbReference type="GeneID" id="19321435"/>
<keyword evidence="2 3" id="KW-0143">Chaperone</keyword>
<keyword evidence="3" id="KW-0963">Cytoplasm</keyword>
<dbReference type="PANTHER" id="PTHR21500">
    <property type="entry name" value="TUBULIN-SPECIFIC CHAPERONE A"/>
    <property type="match status" value="1"/>
</dbReference>
<sequence length="121" mass="13514">MPAPSQLSIATQSVQRLVKEETYYHKELASQKARIEKLEADIKEGSNELDDNAEFVLRQEQQAMDETKAVFGPLRKRITDAVQKLEEQIAISESDEGAPEAELTKAKEALQQGQDAVKDEA</sequence>
<evidence type="ECO:0000313" key="6">
    <source>
        <dbReference type="Proteomes" id="UP000014074"/>
    </source>
</evidence>
<dbReference type="Gene3D" id="1.20.58.90">
    <property type="match status" value="1"/>
</dbReference>
<keyword evidence="3" id="KW-0206">Cytoskeleton</keyword>
<dbReference type="GO" id="GO:0005829">
    <property type="term" value="C:cytosol"/>
    <property type="evidence" value="ECO:0007669"/>
    <property type="project" value="TreeGrafter"/>
</dbReference>
<dbReference type="AlphaFoldDB" id="R8BYB6"/>
<dbReference type="Proteomes" id="UP000014074">
    <property type="component" value="Unassembled WGS sequence"/>
</dbReference>
<comment type="subcellular location">
    <subcellularLocation>
        <location evidence="3">Cytoplasm</location>
        <location evidence="3">Cytoskeleton</location>
    </subcellularLocation>
</comment>
<proteinExistence type="inferred from homology"/>
<dbReference type="SUPFAM" id="SSF46988">
    <property type="entry name" value="Tubulin chaperone cofactor A"/>
    <property type="match status" value="1"/>
</dbReference>
<comment type="subunit">
    <text evidence="3">Supercomplex made of cofactors A to E. Cofactors A and D function by capturing and stabilizing tubulin in a quasi-native conformation. Cofactor E binds to the cofactor D-tubulin complex; interaction with cofactor C then causes the release of tubulin polypeptides that are committed to the native state.</text>
</comment>
<dbReference type="KEGG" id="tmn:UCRPA7_130"/>
<evidence type="ECO:0000256" key="1">
    <source>
        <dbReference type="ARBA" id="ARBA00006806"/>
    </source>
</evidence>
<evidence type="ECO:0000256" key="3">
    <source>
        <dbReference type="RuleBase" id="RU364030"/>
    </source>
</evidence>
<reference evidence="6" key="1">
    <citation type="journal article" date="2013" name="Genome Announc.">
        <title>Draft genome sequence of the ascomycete Phaeoacremonium aleophilum strain UCR-PA7, a causal agent of the esca disease complex in grapevines.</title>
        <authorList>
            <person name="Blanco-Ulate B."/>
            <person name="Rolshausen P."/>
            <person name="Cantu D."/>
        </authorList>
    </citation>
    <scope>NUCLEOTIDE SEQUENCE [LARGE SCALE GENOMIC DNA]</scope>
    <source>
        <strain evidence="6">UCR-PA7</strain>
    </source>
</reference>
<dbReference type="GO" id="GO:0007023">
    <property type="term" value="P:post-chaperonin tubulin folding pathway"/>
    <property type="evidence" value="ECO:0007669"/>
    <property type="project" value="UniProtKB-UniRule"/>
</dbReference>
<dbReference type="InterPro" id="IPR036126">
    <property type="entry name" value="TBCA_sf"/>
</dbReference>
<dbReference type="GO" id="GO:0007021">
    <property type="term" value="P:tubulin complex assembly"/>
    <property type="evidence" value="ECO:0007669"/>
    <property type="project" value="UniProtKB-UniRule"/>
</dbReference>
<organism evidence="5 6">
    <name type="scientific">Phaeoacremonium minimum (strain UCR-PA7)</name>
    <name type="common">Esca disease fungus</name>
    <name type="synonym">Togninia minima</name>
    <dbReference type="NCBI Taxonomy" id="1286976"/>
    <lineage>
        <taxon>Eukaryota</taxon>
        <taxon>Fungi</taxon>
        <taxon>Dikarya</taxon>
        <taxon>Ascomycota</taxon>
        <taxon>Pezizomycotina</taxon>
        <taxon>Sordariomycetes</taxon>
        <taxon>Sordariomycetidae</taxon>
        <taxon>Togniniales</taxon>
        <taxon>Togniniaceae</taxon>
        <taxon>Phaeoacremonium</taxon>
    </lineage>
</organism>
<dbReference type="HOGENOM" id="CLU_130569_0_1_1"/>
<dbReference type="OrthoDB" id="296187at2759"/>
<dbReference type="GO" id="GO:0048487">
    <property type="term" value="F:beta-tubulin binding"/>
    <property type="evidence" value="ECO:0007669"/>
    <property type="project" value="InterPro"/>
</dbReference>
<keyword evidence="3" id="KW-0493">Microtubule</keyword>
<dbReference type="EMBL" id="KB932780">
    <property type="protein sequence ID" value="EOO04332.1"/>
    <property type="molecule type" value="Genomic_DNA"/>
</dbReference>
<protein>
    <recommendedName>
        <fullName evidence="3">Tubulin-specific chaperone A</fullName>
    </recommendedName>
</protein>
<evidence type="ECO:0000256" key="2">
    <source>
        <dbReference type="ARBA" id="ARBA00023186"/>
    </source>
</evidence>
<accession>R8BYB6</accession>
<evidence type="ECO:0000256" key="4">
    <source>
        <dbReference type="SAM" id="MobiDB-lite"/>
    </source>
</evidence>
<dbReference type="RefSeq" id="XP_007910919.1">
    <property type="nucleotide sequence ID" value="XM_007912728.1"/>
</dbReference>
<dbReference type="GO" id="GO:0005874">
    <property type="term" value="C:microtubule"/>
    <property type="evidence" value="ECO:0007669"/>
    <property type="project" value="UniProtKB-KW"/>
</dbReference>
<dbReference type="PANTHER" id="PTHR21500:SF0">
    <property type="entry name" value="TUBULIN-SPECIFIC CHAPERONE A"/>
    <property type="match status" value="1"/>
</dbReference>